<keyword evidence="9" id="KW-1185">Reference proteome</keyword>
<organism evidence="8 9">
    <name type="scientific">Trebonia kvetii</name>
    <dbReference type="NCBI Taxonomy" id="2480626"/>
    <lineage>
        <taxon>Bacteria</taxon>
        <taxon>Bacillati</taxon>
        <taxon>Actinomycetota</taxon>
        <taxon>Actinomycetes</taxon>
        <taxon>Streptosporangiales</taxon>
        <taxon>Treboniaceae</taxon>
        <taxon>Trebonia</taxon>
    </lineage>
</organism>
<evidence type="ECO:0000256" key="6">
    <source>
        <dbReference type="SAM" id="Phobius"/>
    </source>
</evidence>
<evidence type="ECO:0000313" key="8">
    <source>
        <dbReference type="EMBL" id="TVZ05107.1"/>
    </source>
</evidence>
<dbReference type="EMBL" id="RPFW01000002">
    <property type="protein sequence ID" value="TVZ05107.1"/>
    <property type="molecule type" value="Genomic_DNA"/>
</dbReference>
<keyword evidence="3 6" id="KW-1133">Transmembrane helix</keyword>
<feature type="compositionally biased region" description="Low complexity" evidence="5">
    <location>
        <begin position="1"/>
        <end position="12"/>
    </location>
</feature>
<dbReference type="GO" id="GO:0005886">
    <property type="term" value="C:plasma membrane"/>
    <property type="evidence" value="ECO:0007669"/>
    <property type="project" value="InterPro"/>
</dbReference>
<reference evidence="8 9" key="1">
    <citation type="submission" date="2018-11" db="EMBL/GenBank/DDBJ databases">
        <title>Trebonia kvetii gen.nov., sp.nov., a novel acidophilic actinobacterium, and proposal of the new actinobacterial family Treboniaceae fam. nov.</title>
        <authorList>
            <person name="Rapoport D."/>
            <person name="Sagova-Mareckova M."/>
            <person name="Sedlacek I."/>
            <person name="Provaznik J."/>
            <person name="Kralova S."/>
            <person name="Pavlinic D."/>
            <person name="Benes V."/>
            <person name="Kopecky J."/>
        </authorList>
    </citation>
    <scope>NUCLEOTIDE SEQUENCE [LARGE SCALE GENOMIC DNA]</scope>
    <source>
        <strain evidence="8 9">15Tr583</strain>
    </source>
</reference>
<evidence type="ECO:0000259" key="7">
    <source>
        <dbReference type="Pfam" id="PF06305"/>
    </source>
</evidence>
<keyword evidence="1" id="KW-1003">Cell membrane</keyword>
<gene>
    <name evidence="8" type="ORF">EAS64_10885</name>
</gene>
<feature type="region of interest" description="Disordered" evidence="5">
    <location>
        <begin position="1"/>
        <end position="34"/>
    </location>
</feature>
<dbReference type="Pfam" id="PF06305">
    <property type="entry name" value="LapA_dom"/>
    <property type="match status" value="1"/>
</dbReference>
<feature type="compositionally biased region" description="Pro residues" evidence="5">
    <location>
        <begin position="13"/>
        <end position="30"/>
    </location>
</feature>
<evidence type="ECO:0000256" key="1">
    <source>
        <dbReference type="ARBA" id="ARBA00022475"/>
    </source>
</evidence>
<keyword evidence="2 6" id="KW-0812">Transmembrane</keyword>
<comment type="caution">
    <text evidence="8">The sequence shown here is derived from an EMBL/GenBank/DDBJ whole genome shotgun (WGS) entry which is preliminary data.</text>
</comment>
<dbReference type="AlphaFoldDB" id="A0A6P2C2B4"/>
<feature type="transmembrane region" description="Helical" evidence="6">
    <location>
        <begin position="82"/>
        <end position="105"/>
    </location>
</feature>
<feature type="transmembrane region" description="Helical" evidence="6">
    <location>
        <begin position="43"/>
        <end position="62"/>
    </location>
</feature>
<name>A0A6P2C2B4_9ACTN</name>
<keyword evidence="4 6" id="KW-0472">Membrane</keyword>
<evidence type="ECO:0000256" key="3">
    <source>
        <dbReference type="ARBA" id="ARBA00022989"/>
    </source>
</evidence>
<dbReference type="InterPro" id="IPR010445">
    <property type="entry name" value="LapA_dom"/>
</dbReference>
<dbReference type="RefSeq" id="WP_145852812.1">
    <property type="nucleotide sequence ID" value="NZ_RPFW01000002.1"/>
</dbReference>
<accession>A0A6P2C2B4</accession>
<evidence type="ECO:0000313" key="9">
    <source>
        <dbReference type="Proteomes" id="UP000460272"/>
    </source>
</evidence>
<evidence type="ECO:0000256" key="5">
    <source>
        <dbReference type="SAM" id="MobiDB-lite"/>
    </source>
</evidence>
<dbReference type="Proteomes" id="UP000460272">
    <property type="component" value="Unassembled WGS sequence"/>
</dbReference>
<feature type="domain" description="Lipopolysaccharide assembly protein A" evidence="7">
    <location>
        <begin position="63"/>
        <end position="115"/>
    </location>
</feature>
<evidence type="ECO:0000256" key="2">
    <source>
        <dbReference type="ARBA" id="ARBA00022692"/>
    </source>
</evidence>
<proteinExistence type="predicted"/>
<evidence type="ECO:0000256" key="4">
    <source>
        <dbReference type="ARBA" id="ARBA00023136"/>
    </source>
</evidence>
<sequence length="127" mass="13276">MTEPAAPHAAATLPPPSLNGSAPPPRPPSAAPRRRLKTRISGMRTALIAGAAVLIVVLIFIIQNAHAVNISFLGAHLRLSLAVALLFAVIAGALIMAAAGTARITQLRVIMRRDRHRQPPAPATPGR</sequence>
<protein>
    <submittedName>
        <fullName evidence="8">DUF1049 domain-containing protein</fullName>
    </submittedName>
</protein>